<reference evidence="2 3" key="1">
    <citation type="journal article" date="2024" name="G3 (Bethesda)">
        <title>Genome assembly of Hibiscus sabdariffa L. provides insights into metabolisms of medicinal natural products.</title>
        <authorList>
            <person name="Kim T."/>
        </authorList>
    </citation>
    <scope>NUCLEOTIDE SEQUENCE [LARGE SCALE GENOMIC DNA]</scope>
    <source>
        <strain evidence="2">TK-2024</strain>
        <tissue evidence="2">Old leaves</tissue>
    </source>
</reference>
<organism evidence="2 3">
    <name type="scientific">Hibiscus sabdariffa</name>
    <name type="common">roselle</name>
    <dbReference type="NCBI Taxonomy" id="183260"/>
    <lineage>
        <taxon>Eukaryota</taxon>
        <taxon>Viridiplantae</taxon>
        <taxon>Streptophyta</taxon>
        <taxon>Embryophyta</taxon>
        <taxon>Tracheophyta</taxon>
        <taxon>Spermatophyta</taxon>
        <taxon>Magnoliopsida</taxon>
        <taxon>eudicotyledons</taxon>
        <taxon>Gunneridae</taxon>
        <taxon>Pentapetalae</taxon>
        <taxon>rosids</taxon>
        <taxon>malvids</taxon>
        <taxon>Malvales</taxon>
        <taxon>Malvaceae</taxon>
        <taxon>Malvoideae</taxon>
        <taxon>Hibiscus</taxon>
    </lineage>
</organism>
<feature type="region of interest" description="Disordered" evidence="1">
    <location>
        <begin position="95"/>
        <end position="136"/>
    </location>
</feature>
<protein>
    <submittedName>
        <fullName evidence="2">Uncharacterized protein</fullName>
    </submittedName>
</protein>
<sequence>MSMGFNQNEVIEIVSDQDMVVNQTQKVDGCANKYNPDVEVNAPLPKETTPEERVEFEDCEFEFLNEDEHRFDIPKLNQKFKTVRTKRYASLHNFQNKALTEGERKKIEKARKKNKKGKKNPQESEHYLIQISKQDG</sequence>
<feature type="region of interest" description="Disordered" evidence="1">
    <location>
        <begin position="32"/>
        <end position="51"/>
    </location>
</feature>
<comment type="caution">
    <text evidence="2">The sequence shown here is derived from an EMBL/GenBank/DDBJ whole genome shotgun (WGS) entry which is preliminary data.</text>
</comment>
<proteinExistence type="predicted"/>
<evidence type="ECO:0000256" key="1">
    <source>
        <dbReference type="SAM" id="MobiDB-lite"/>
    </source>
</evidence>
<dbReference type="Proteomes" id="UP001472677">
    <property type="component" value="Unassembled WGS sequence"/>
</dbReference>
<evidence type="ECO:0000313" key="2">
    <source>
        <dbReference type="EMBL" id="KAK8589499.1"/>
    </source>
</evidence>
<gene>
    <name evidence="2" type="ORF">V6N12_023894</name>
</gene>
<evidence type="ECO:0000313" key="3">
    <source>
        <dbReference type="Proteomes" id="UP001472677"/>
    </source>
</evidence>
<keyword evidence="3" id="KW-1185">Reference proteome</keyword>
<accession>A0ABR2FZP8</accession>
<dbReference type="EMBL" id="JBBPBM010000004">
    <property type="protein sequence ID" value="KAK8589499.1"/>
    <property type="molecule type" value="Genomic_DNA"/>
</dbReference>
<feature type="compositionally biased region" description="Basic residues" evidence="1">
    <location>
        <begin position="107"/>
        <end position="119"/>
    </location>
</feature>
<name>A0ABR2FZP8_9ROSI</name>